<dbReference type="PROSITE" id="PS00101">
    <property type="entry name" value="HEXAPEP_TRANSFERASES"/>
    <property type="match status" value="1"/>
</dbReference>
<dbReference type="Gene3D" id="2.160.10.10">
    <property type="entry name" value="Hexapeptide repeat proteins"/>
    <property type="match status" value="1"/>
</dbReference>
<evidence type="ECO:0000256" key="2">
    <source>
        <dbReference type="ARBA" id="ARBA00022679"/>
    </source>
</evidence>
<evidence type="ECO:0000256" key="4">
    <source>
        <dbReference type="ARBA" id="ARBA00023315"/>
    </source>
</evidence>
<accession>A0ABR9T654</accession>
<protein>
    <submittedName>
        <fullName evidence="5">Acetyltransferase</fullName>
    </submittedName>
</protein>
<dbReference type="InterPro" id="IPR001451">
    <property type="entry name" value="Hexapep"/>
</dbReference>
<evidence type="ECO:0000313" key="5">
    <source>
        <dbReference type="EMBL" id="MBE8720824.1"/>
    </source>
</evidence>
<gene>
    <name evidence="5" type="ORF">C4F40_08820</name>
</gene>
<dbReference type="Proteomes" id="UP000618319">
    <property type="component" value="Unassembled WGS sequence"/>
</dbReference>
<dbReference type="InterPro" id="IPR018357">
    <property type="entry name" value="Hexapep_transf_CS"/>
</dbReference>
<dbReference type="Pfam" id="PF14602">
    <property type="entry name" value="Hexapep_2"/>
    <property type="match status" value="1"/>
</dbReference>
<proteinExistence type="inferred from homology"/>
<sequence length="190" mass="20650">MGMNTEDIFERLRKGETVSPNDPDAHQMMEASFATKKLLVQMNNATEPEEIRSLLSQIIGSEIDGTVNLFTPLHINYGKHTKIGKNVFINFDCVFLDLGGITIEDNVFIAPKVSLLSEGHPTSIEDRHSLIPKPIRIKNNAWIGANVTILQGVTIGENAVVAAGAVVSKDVPDNTIVGGIPAKIIKEIHS</sequence>
<dbReference type="PANTHER" id="PTHR23416">
    <property type="entry name" value="SIALIC ACID SYNTHASE-RELATED"/>
    <property type="match status" value="1"/>
</dbReference>
<dbReference type="EMBL" id="PSKQ01000018">
    <property type="protein sequence ID" value="MBE8720824.1"/>
    <property type="molecule type" value="Genomic_DNA"/>
</dbReference>
<dbReference type="PANTHER" id="PTHR23416:SF23">
    <property type="entry name" value="ACETYLTRANSFERASE C18B11.09C-RELATED"/>
    <property type="match status" value="1"/>
</dbReference>
<evidence type="ECO:0000256" key="3">
    <source>
        <dbReference type="ARBA" id="ARBA00022737"/>
    </source>
</evidence>
<reference evidence="5 6" key="1">
    <citation type="submission" date="2018-02" db="EMBL/GenBank/DDBJ databases">
        <title>Sphingobacterium KA21.</title>
        <authorList>
            <person name="Vasarhelyi B.M."/>
            <person name="Deshmukh S."/>
            <person name="Balint B."/>
            <person name="Kukolya J."/>
        </authorList>
    </citation>
    <scope>NUCLEOTIDE SEQUENCE [LARGE SCALE GENOMIC DNA]</scope>
    <source>
        <strain evidence="5 6">Ka21</strain>
    </source>
</reference>
<evidence type="ECO:0000313" key="6">
    <source>
        <dbReference type="Proteomes" id="UP000618319"/>
    </source>
</evidence>
<dbReference type="InterPro" id="IPR051159">
    <property type="entry name" value="Hexapeptide_acetyltransf"/>
</dbReference>
<organism evidence="5 6">
    <name type="scientific">Sphingobacterium pedocola</name>
    <dbReference type="NCBI Taxonomy" id="2082722"/>
    <lineage>
        <taxon>Bacteria</taxon>
        <taxon>Pseudomonadati</taxon>
        <taxon>Bacteroidota</taxon>
        <taxon>Sphingobacteriia</taxon>
        <taxon>Sphingobacteriales</taxon>
        <taxon>Sphingobacteriaceae</taxon>
        <taxon>Sphingobacterium</taxon>
    </lineage>
</organism>
<comment type="caution">
    <text evidence="5">The sequence shown here is derived from an EMBL/GenBank/DDBJ whole genome shotgun (WGS) entry which is preliminary data.</text>
</comment>
<keyword evidence="2" id="KW-0808">Transferase</keyword>
<dbReference type="SUPFAM" id="SSF51161">
    <property type="entry name" value="Trimeric LpxA-like enzymes"/>
    <property type="match status" value="1"/>
</dbReference>
<keyword evidence="4" id="KW-0012">Acyltransferase</keyword>
<evidence type="ECO:0000256" key="1">
    <source>
        <dbReference type="ARBA" id="ARBA00007274"/>
    </source>
</evidence>
<dbReference type="Pfam" id="PF00132">
    <property type="entry name" value="Hexapep"/>
    <property type="match status" value="1"/>
</dbReference>
<name>A0ABR9T654_9SPHI</name>
<keyword evidence="3" id="KW-0677">Repeat</keyword>
<keyword evidence="6" id="KW-1185">Reference proteome</keyword>
<comment type="similarity">
    <text evidence="1">Belongs to the transferase hexapeptide repeat family.</text>
</comment>
<dbReference type="InterPro" id="IPR011004">
    <property type="entry name" value="Trimer_LpxA-like_sf"/>
</dbReference>